<protein>
    <recommendedName>
        <fullName evidence="3">asparagine synthase (glutamine-hydrolyzing)</fullName>
        <ecNumber evidence="3">6.3.5.4</ecNumber>
    </recommendedName>
</protein>
<dbReference type="RefSeq" id="WP_283443891.1">
    <property type="nucleotide sequence ID" value="NZ_FXUL01000016.1"/>
</dbReference>
<dbReference type="EMBL" id="FXUL01000016">
    <property type="protein sequence ID" value="SMP70946.1"/>
    <property type="molecule type" value="Genomic_DNA"/>
</dbReference>
<dbReference type="Gene3D" id="3.40.50.620">
    <property type="entry name" value="HUPs"/>
    <property type="match status" value="1"/>
</dbReference>
<evidence type="ECO:0000259" key="8">
    <source>
        <dbReference type="PROSITE" id="PS51278"/>
    </source>
</evidence>
<feature type="domain" description="Glutamine amidotransferase type-2" evidence="8">
    <location>
        <begin position="2"/>
        <end position="225"/>
    </location>
</feature>
<dbReference type="PIRSF" id="PIRSF001589">
    <property type="entry name" value="Asn_synthetase_glu-h"/>
    <property type="match status" value="1"/>
</dbReference>
<dbReference type="Gene3D" id="3.60.20.10">
    <property type="entry name" value="Glutamine Phosphoribosylpyrophosphate, subunit 1, domain 1"/>
    <property type="match status" value="1"/>
</dbReference>
<dbReference type="PANTHER" id="PTHR43284:SF1">
    <property type="entry name" value="ASPARAGINE SYNTHETASE"/>
    <property type="match status" value="1"/>
</dbReference>
<dbReference type="SUPFAM" id="SSF56235">
    <property type="entry name" value="N-terminal nucleophile aminohydrolases (Ntn hydrolases)"/>
    <property type="match status" value="1"/>
</dbReference>
<dbReference type="NCBIfam" id="TIGR01536">
    <property type="entry name" value="asn_synth_AEB"/>
    <property type="match status" value="1"/>
</dbReference>
<reference evidence="9 10" key="1">
    <citation type="submission" date="2017-05" db="EMBL/GenBank/DDBJ databases">
        <authorList>
            <person name="Varghese N."/>
            <person name="Submissions S."/>
        </authorList>
    </citation>
    <scope>NUCLEOTIDE SEQUENCE [LARGE SCALE GENOMIC DNA]</scope>
    <source>
        <strain evidence="9 10">DSM 26001</strain>
    </source>
</reference>
<evidence type="ECO:0000313" key="10">
    <source>
        <dbReference type="Proteomes" id="UP001158049"/>
    </source>
</evidence>
<comment type="similarity">
    <text evidence="2">Belongs to the asparagine synthetase family.</text>
</comment>
<evidence type="ECO:0000256" key="1">
    <source>
        <dbReference type="ARBA" id="ARBA00005187"/>
    </source>
</evidence>
<keyword evidence="10" id="KW-1185">Reference proteome</keyword>
<dbReference type="InterPro" id="IPR033738">
    <property type="entry name" value="AsnB_N"/>
</dbReference>
<gene>
    <name evidence="9" type="ORF">SAMN06295970_116122</name>
</gene>
<dbReference type="InterPro" id="IPR006426">
    <property type="entry name" value="Asn_synth_AEB"/>
</dbReference>
<dbReference type="CDD" id="cd01991">
    <property type="entry name" value="Asn_synthase_B_C"/>
    <property type="match status" value="1"/>
</dbReference>
<dbReference type="Pfam" id="PF13522">
    <property type="entry name" value="GATase_6"/>
    <property type="match status" value="1"/>
</dbReference>
<evidence type="ECO:0000313" key="9">
    <source>
        <dbReference type="EMBL" id="SMP70946.1"/>
    </source>
</evidence>
<sequence>MCGIAGFLGGAGWGEGGANADTLRRMTDALERRGPDDAGHWLDARSRVALGHRRLAIVDLSPAGHQPMPSASGRWTIVFNGEIYNHGELRDRLLAQGAAPCWRGHSDTETLLACFDAWGVRATVERAVGMFAFAAWDAASATLTLARDRLGEKPLYYGWQGWHDGRVFLFGSDLAALRRHPRFENAIDRDALTQLMRYNYIPAPHSIYQGIAKLPAGRLLTIGLMDGIARETVYWSGIDSYRHGIAQPFEGTPEQGVDALEAVLSKAVGRQMMADVPLGAFLSGGVDSSTVVALMQAQSSQPVRTFSIGFHEAQYNEAQHAKAVAAHLGTDHTELYVSAAETQAVIPQLPVLFSEPFSDSSQIPTFLVSRLARRHVTVSLSGDAGDELFCGYNRYSMTARLWGRLRARPLSWRRMAARLLTSVPPHAWNRMAAMMAPLLPPSLQFANVGDKLHKGAGILDSGSIDDLYLGLTSHWPDPGVIVVRGREPGPSMKELSARMNGFDDMQRMMALDMLLYLPDDILVKVDRAAMGVSLETRVPFLDHEVVEFAMSLPGSMKLRGGVTKWALRQVLYRHVPAALIERPKMGFGIPVGLWLRGPLRDWAAALLDESRLRREGYFDPEPISRRWREHQSGQRNWQYALWSVLMFQAWLEHQQHQQYRQHQHAAP</sequence>
<keyword evidence="4" id="KW-0547">Nucleotide-binding</keyword>
<dbReference type="InterPro" id="IPR051786">
    <property type="entry name" value="ASN_synthetase/amidase"/>
</dbReference>
<organism evidence="9 10">
    <name type="scientific">Noviherbaspirillum suwonense</name>
    <dbReference type="NCBI Taxonomy" id="1224511"/>
    <lineage>
        <taxon>Bacteria</taxon>
        <taxon>Pseudomonadati</taxon>
        <taxon>Pseudomonadota</taxon>
        <taxon>Betaproteobacteria</taxon>
        <taxon>Burkholderiales</taxon>
        <taxon>Oxalobacteraceae</taxon>
        <taxon>Noviherbaspirillum</taxon>
    </lineage>
</organism>
<dbReference type="Proteomes" id="UP001158049">
    <property type="component" value="Unassembled WGS sequence"/>
</dbReference>
<evidence type="ECO:0000256" key="7">
    <source>
        <dbReference type="ARBA" id="ARBA00048741"/>
    </source>
</evidence>
<dbReference type="Pfam" id="PF00733">
    <property type="entry name" value="Asn_synthase"/>
    <property type="match status" value="1"/>
</dbReference>
<evidence type="ECO:0000256" key="3">
    <source>
        <dbReference type="ARBA" id="ARBA00012737"/>
    </source>
</evidence>
<dbReference type="EC" id="6.3.5.4" evidence="3"/>
<dbReference type="PROSITE" id="PS51278">
    <property type="entry name" value="GATASE_TYPE_2"/>
    <property type="match status" value="1"/>
</dbReference>
<comment type="caution">
    <text evidence="9">The sequence shown here is derived from an EMBL/GenBank/DDBJ whole genome shotgun (WGS) entry which is preliminary data.</text>
</comment>
<proteinExistence type="inferred from homology"/>
<dbReference type="CDD" id="cd00712">
    <property type="entry name" value="AsnB"/>
    <property type="match status" value="1"/>
</dbReference>
<evidence type="ECO:0000256" key="4">
    <source>
        <dbReference type="ARBA" id="ARBA00022741"/>
    </source>
</evidence>
<dbReference type="InterPro" id="IPR014729">
    <property type="entry name" value="Rossmann-like_a/b/a_fold"/>
</dbReference>
<comment type="pathway">
    <text evidence="1">Amino-acid biosynthesis; L-asparagine biosynthesis; L-asparagine from L-aspartate (L-Gln route): step 1/1.</text>
</comment>
<evidence type="ECO:0000256" key="5">
    <source>
        <dbReference type="ARBA" id="ARBA00022840"/>
    </source>
</evidence>
<keyword evidence="6" id="KW-0315">Glutamine amidotransferase</keyword>
<keyword evidence="5" id="KW-0067">ATP-binding</keyword>
<dbReference type="InterPro" id="IPR001962">
    <property type="entry name" value="Asn_synthase"/>
</dbReference>
<dbReference type="PANTHER" id="PTHR43284">
    <property type="entry name" value="ASPARAGINE SYNTHETASE (GLUTAMINE-HYDROLYZING)"/>
    <property type="match status" value="1"/>
</dbReference>
<accession>A0ABY1QGW3</accession>
<comment type="catalytic activity">
    <reaction evidence="7">
        <text>L-aspartate + L-glutamine + ATP + H2O = L-asparagine + L-glutamate + AMP + diphosphate + H(+)</text>
        <dbReference type="Rhea" id="RHEA:12228"/>
        <dbReference type="ChEBI" id="CHEBI:15377"/>
        <dbReference type="ChEBI" id="CHEBI:15378"/>
        <dbReference type="ChEBI" id="CHEBI:29985"/>
        <dbReference type="ChEBI" id="CHEBI:29991"/>
        <dbReference type="ChEBI" id="CHEBI:30616"/>
        <dbReference type="ChEBI" id="CHEBI:33019"/>
        <dbReference type="ChEBI" id="CHEBI:58048"/>
        <dbReference type="ChEBI" id="CHEBI:58359"/>
        <dbReference type="ChEBI" id="CHEBI:456215"/>
        <dbReference type="EC" id="6.3.5.4"/>
    </reaction>
</comment>
<dbReference type="SUPFAM" id="SSF52402">
    <property type="entry name" value="Adenine nucleotide alpha hydrolases-like"/>
    <property type="match status" value="1"/>
</dbReference>
<name>A0ABY1QGW3_9BURK</name>
<evidence type="ECO:0000256" key="6">
    <source>
        <dbReference type="ARBA" id="ARBA00022962"/>
    </source>
</evidence>
<dbReference type="InterPro" id="IPR029055">
    <property type="entry name" value="Ntn_hydrolases_N"/>
</dbReference>
<dbReference type="InterPro" id="IPR017932">
    <property type="entry name" value="GATase_2_dom"/>
</dbReference>
<evidence type="ECO:0000256" key="2">
    <source>
        <dbReference type="ARBA" id="ARBA00005752"/>
    </source>
</evidence>